<evidence type="ECO:0000313" key="2">
    <source>
        <dbReference type="EMBL" id="ERN14636.1"/>
    </source>
</evidence>
<keyword evidence="3" id="KW-1185">Reference proteome</keyword>
<reference evidence="3" key="1">
    <citation type="journal article" date="2013" name="Science">
        <title>The Amborella genome and the evolution of flowering plants.</title>
        <authorList>
            <consortium name="Amborella Genome Project"/>
        </authorList>
    </citation>
    <scope>NUCLEOTIDE SEQUENCE [LARGE SCALE GENOMIC DNA]</scope>
</reference>
<dbReference type="Proteomes" id="UP000017836">
    <property type="component" value="Unassembled WGS sequence"/>
</dbReference>
<proteinExistence type="predicted"/>
<sequence>MKSAPFPTSDRSHTIKDVARIMGVRGNCDPFSSISPKEGVDRCEAIADLLGGAPPILGKKKGKGCIYLNWLKNVFGDGAEVRARAKASNHEGRSQMIVPPSVEDLEDNDDDDDGEEIDEDGREVDENRHLDSYTTRARARAHRG</sequence>
<dbReference type="HOGENOM" id="CLU_1799039_0_0_1"/>
<feature type="region of interest" description="Disordered" evidence="1">
    <location>
        <begin position="86"/>
        <end position="144"/>
    </location>
</feature>
<protein>
    <submittedName>
        <fullName evidence="2">Uncharacterized protein</fullName>
    </submittedName>
</protein>
<dbReference type="AlphaFoldDB" id="U5CNC4"/>
<organism evidence="2 3">
    <name type="scientific">Amborella trichopoda</name>
    <dbReference type="NCBI Taxonomy" id="13333"/>
    <lineage>
        <taxon>Eukaryota</taxon>
        <taxon>Viridiplantae</taxon>
        <taxon>Streptophyta</taxon>
        <taxon>Embryophyta</taxon>
        <taxon>Tracheophyta</taxon>
        <taxon>Spermatophyta</taxon>
        <taxon>Magnoliopsida</taxon>
        <taxon>Amborellales</taxon>
        <taxon>Amborellaceae</taxon>
        <taxon>Amborella</taxon>
    </lineage>
</organism>
<evidence type="ECO:0000256" key="1">
    <source>
        <dbReference type="SAM" id="MobiDB-lite"/>
    </source>
</evidence>
<name>U5CNC4_AMBTC</name>
<evidence type="ECO:0000313" key="3">
    <source>
        <dbReference type="Proteomes" id="UP000017836"/>
    </source>
</evidence>
<gene>
    <name evidence="2" type="ORF">AMTR_s00038p00194020</name>
</gene>
<accession>U5CNC4</accession>
<feature type="compositionally biased region" description="Acidic residues" evidence="1">
    <location>
        <begin position="103"/>
        <end position="123"/>
    </location>
</feature>
<dbReference type="Gramene" id="ERN14636">
    <property type="protein sequence ID" value="ERN14636"/>
    <property type="gene ID" value="AMTR_s00038p00194020"/>
</dbReference>
<dbReference type="EMBL" id="KI392532">
    <property type="protein sequence ID" value="ERN14636.1"/>
    <property type="molecule type" value="Genomic_DNA"/>
</dbReference>